<evidence type="ECO:0000313" key="8">
    <source>
        <dbReference type="Proteomes" id="UP000010301"/>
    </source>
</evidence>
<dbReference type="PANTHER" id="PTHR12131">
    <property type="entry name" value="ATP-DEPENDENT RNA AND DNA HELICASE"/>
    <property type="match status" value="1"/>
</dbReference>
<evidence type="ECO:0000256" key="4">
    <source>
        <dbReference type="ARBA" id="ARBA00022840"/>
    </source>
</evidence>
<evidence type="ECO:0000259" key="5">
    <source>
        <dbReference type="PROSITE" id="PS51192"/>
    </source>
</evidence>
<keyword evidence="4" id="KW-0067">ATP-binding</keyword>
<dbReference type="EMBL" id="ACFG01000034">
    <property type="protein sequence ID" value="EEH63360.1"/>
    <property type="molecule type" value="Genomic_DNA"/>
</dbReference>
<gene>
    <name evidence="7" type="ORF">HMPREF0044_1284</name>
</gene>
<dbReference type="Pfam" id="PF08148">
    <property type="entry name" value="DSHCT"/>
    <property type="match status" value="1"/>
</dbReference>
<reference evidence="7 8" key="1">
    <citation type="submission" date="2009-01" db="EMBL/GenBank/DDBJ databases">
        <authorList>
            <person name="Qin X."/>
            <person name="Bachman B."/>
            <person name="Battles P."/>
            <person name="Bell A."/>
            <person name="Bess C."/>
            <person name="Bickham C."/>
            <person name="Chaboub L."/>
            <person name="Chen D."/>
            <person name="Coyle M."/>
            <person name="Deiros D.R."/>
            <person name="Dinh H."/>
            <person name="Forbes L."/>
            <person name="Fowler G."/>
            <person name="Francisco L."/>
            <person name="Fu Q."/>
            <person name="Gubbala S."/>
            <person name="Hale W."/>
            <person name="Han Y."/>
            <person name="Hemphill L."/>
            <person name="Highlander S.K."/>
            <person name="Hirani K."/>
            <person name="Hogues M."/>
            <person name="Jackson L."/>
            <person name="Jakkamsetti A."/>
            <person name="Javaid M."/>
            <person name="Jiang H."/>
            <person name="Korchina V."/>
            <person name="Kovar C."/>
            <person name="Lara F."/>
            <person name="Lee S."/>
            <person name="Mata R."/>
            <person name="Mathew T."/>
            <person name="Moen C."/>
            <person name="Morales K."/>
            <person name="Munidasa M."/>
            <person name="Nazareth L."/>
            <person name="Ngo R."/>
            <person name="Nguyen L."/>
            <person name="Okwuonu G."/>
            <person name="Ongeri F."/>
            <person name="Patil S."/>
            <person name="Petrosino J."/>
            <person name="Pham C."/>
            <person name="Pham P."/>
            <person name="Pu L.-L."/>
            <person name="Puazo M."/>
            <person name="Raj R."/>
            <person name="Reid J."/>
            <person name="Rouhana J."/>
            <person name="Saada N."/>
            <person name="Shang Y."/>
            <person name="Simmons D."/>
            <person name="Thornton R."/>
            <person name="Warren J."/>
            <person name="Weissenberger G."/>
            <person name="Zhang J."/>
            <person name="Zhang L."/>
            <person name="Zhou C."/>
            <person name="Zhu D."/>
            <person name="Muzny D."/>
            <person name="Worley K."/>
            <person name="Gibbs R."/>
        </authorList>
    </citation>
    <scope>NUCLEOTIDE SEQUENCE [LARGE SCALE GENOMIC DNA]</scope>
    <source>
        <strain evidence="7 8">DSM 15436</strain>
    </source>
</reference>
<protein>
    <submittedName>
        <fullName evidence="7">DEAD/DEAH box helicase</fullName>
    </submittedName>
</protein>
<dbReference type="GO" id="GO:0004386">
    <property type="term" value="F:helicase activity"/>
    <property type="evidence" value="ECO:0007669"/>
    <property type="project" value="UniProtKB-KW"/>
</dbReference>
<dbReference type="SMART" id="SM00490">
    <property type="entry name" value="HELICc"/>
    <property type="match status" value="1"/>
</dbReference>
<dbReference type="Pfam" id="PF26090">
    <property type="entry name" value="SH3_HelY"/>
    <property type="match status" value="1"/>
</dbReference>
<dbReference type="InterPro" id="IPR058621">
    <property type="entry name" value="SH3_HelY"/>
</dbReference>
<feature type="domain" description="Helicase ATP-binding" evidence="5">
    <location>
        <begin position="62"/>
        <end position="206"/>
    </location>
</feature>
<dbReference type="GO" id="GO:0003676">
    <property type="term" value="F:nucleic acid binding"/>
    <property type="evidence" value="ECO:0007669"/>
    <property type="project" value="InterPro"/>
</dbReference>
<dbReference type="InterPro" id="IPR014001">
    <property type="entry name" value="Helicase_ATP-bd"/>
</dbReference>
<accession>C0W1J4</accession>
<dbReference type="PROSITE" id="PS51192">
    <property type="entry name" value="HELICASE_ATP_BIND_1"/>
    <property type="match status" value="1"/>
</dbReference>
<feature type="domain" description="Helicase C-terminal" evidence="6">
    <location>
        <begin position="320"/>
        <end position="498"/>
    </location>
</feature>
<dbReference type="GO" id="GO:0016787">
    <property type="term" value="F:hydrolase activity"/>
    <property type="evidence" value="ECO:0007669"/>
    <property type="project" value="UniProtKB-KW"/>
</dbReference>
<evidence type="ECO:0000256" key="3">
    <source>
        <dbReference type="ARBA" id="ARBA00022806"/>
    </source>
</evidence>
<dbReference type="AlphaFoldDB" id="C0W1J4"/>
<evidence type="ECO:0000256" key="2">
    <source>
        <dbReference type="ARBA" id="ARBA00022801"/>
    </source>
</evidence>
<dbReference type="InterPro" id="IPR001650">
    <property type="entry name" value="Helicase_C-like"/>
</dbReference>
<organism evidence="7 8">
    <name type="scientific">Gleimia coleocanis DSM 15436</name>
    <dbReference type="NCBI Taxonomy" id="525245"/>
    <lineage>
        <taxon>Bacteria</taxon>
        <taxon>Bacillati</taxon>
        <taxon>Actinomycetota</taxon>
        <taxon>Actinomycetes</taxon>
        <taxon>Actinomycetales</taxon>
        <taxon>Actinomycetaceae</taxon>
        <taxon>Gleimia</taxon>
    </lineage>
</organism>
<dbReference type="SMART" id="SM01142">
    <property type="entry name" value="DSHCT"/>
    <property type="match status" value="1"/>
</dbReference>
<dbReference type="PANTHER" id="PTHR12131:SF1">
    <property type="entry name" value="ATP-DEPENDENT RNA HELICASE SUPV3L1, MITOCHONDRIAL-RELATED"/>
    <property type="match status" value="1"/>
</dbReference>
<dbReference type="eggNOG" id="COG4581">
    <property type="taxonomic scope" value="Bacteria"/>
</dbReference>
<dbReference type="InterPro" id="IPR050699">
    <property type="entry name" value="RNA-DNA_Helicase"/>
</dbReference>
<dbReference type="InterPro" id="IPR011545">
    <property type="entry name" value="DEAD/DEAH_box_helicase_dom"/>
</dbReference>
<dbReference type="GO" id="GO:0055087">
    <property type="term" value="C:Ski complex"/>
    <property type="evidence" value="ECO:0007669"/>
    <property type="project" value="TreeGrafter"/>
</dbReference>
<sequence length="934" mass="104079">MTRRRRHRGKNSESVFNPETDELSAAQRYRLAKQRAKYDKTERATFAAELDFFLDDFQMQGMESVENGHNVLVAAPTGAGKTMVGEFALHMALSCGQRAFYTTPIKALSNQKYRELCEKYGDEQVGLLTGDVAINGDAPLIVMTTEVARNMIYQGRDLTDLRAIVLDEVHYLADRFRGPVWEEVIIHAPQHVQIVALSATVSNAEEFGNWIDSVRSGCDIIVSEKRPVPLYQHMMVGRDIIDLYAEDETKFINPQLRTAISKQRGITSRNFRQNERHLAGGRRMRDTQKRPRKTTRPEVVISLDRARLLPAIYFIFSRSACEDAVEQIIGAGITLTSEKERKQIRKIVDEALYALQGEDLSVLRINTWQMALEAGVAAHHAGLLPFMKEVVEKLFTLGLVKVVFATETLALGINMPARTVVLEALRKWNGIAKVPLSAGEYTQLTGRAGRRGIDVEGHALVVWQDDHEPELVASLASKRTYPLVSAFRPTYNMVANLASTGDLASAREVMDECFAQFQADRKVVGLAVDAKRAQQQMDKLAPSVSCHLGDALEYFAAREELTFLQKQSSKRKSLQLGHEVEKLLRSLQPGDVISVAGRRRGGDGVVTKPARPGEKNPQLQVVFADGRMQMVSSAHFPHGFSIVGSMRLRKEYLRNVRRFQAEIGTEVGIQRSKGRLGKPRRLKSQARSDELLRITELEDLVRSHPVHGCVDRDQHARNAVQWMRARREFEKLASQVEEQTSSVAKRFDKIVLVLEQLGCLHASDLTDAGHTLRAIYGERDLVVALSLEAGIWDDLDEAQLASVVSACVFEPRKDHAPDPEIPEGAHGPVGQALNATARIMLDINRAESAHQATTSMPLETGLVNAMYWWVKGDSLASAVSSADLEAGDWVRWCKQTIDLLMQISVATRNSNLAWTARDAADAIRRSVVSLAESA</sequence>
<evidence type="ECO:0000256" key="1">
    <source>
        <dbReference type="ARBA" id="ARBA00022741"/>
    </source>
</evidence>
<keyword evidence="3 7" id="KW-0347">Helicase</keyword>
<proteinExistence type="predicted"/>
<dbReference type="Gene3D" id="3.40.50.300">
    <property type="entry name" value="P-loop containing nucleotide triphosphate hydrolases"/>
    <property type="match status" value="2"/>
</dbReference>
<evidence type="ECO:0000313" key="7">
    <source>
        <dbReference type="EMBL" id="EEH63360.1"/>
    </source>
</evidence>
<keyword evidence="8" id="KW-1185">Reference proteome</keyword>
<dbReference type="GO" id="GO:0070478">
    <property type="term" value="P:nuclear-transcribed mRNA catabolic process, 3'-5' exonucleolytic nonsense-mediated decay"/>
    <property type="evidence" value="ECO:0007669"/>
    <property type="project" value="TreeGrafter"/>
</dbReference>
<dbReference type="CDD" id="cd18795">
    <property type="entry name" value="SF2_C_Ski2"/>
    <property type="match status" value="1"/>
</dbReference>
<dbReference type="RefSeq" id="WP_006546142.1">
    <property type="nucleotide sequence ID" value="NZ_DS999540.1"/>
</dbReference>
<dbReference type="STRING" id="525245.HMPREF0044_1284"/>
<dbReference type="Gene3D" id="1.10.3380.30">
    <property type="match status" value="1"/>
</dbReference>
<dbReference type="Pfam" id="PF00270">
    <property type="entry name" value="DEAD"/>
    <property type="match status" value="1"/>
</dbReference>
<dbReference type="Proteomes" id="UP000010301">
    <property type="component" value="Unassembled WGS sequence"/>
</dbReference>
<dbReference type="GO" id="GO:0005524">
    <property type="term" value="F:ATP binding"/>
    <property type="evidence" value="ECO:0007669"/>
    <property type="project" value="UniProtKB-KW"/>
</dbReference>
<keyword evidence="2" id="KW-0378">Hydrolase</keyword>
<keyword evidence="1" id="KW-0547">Nucleotide-binding</keyword>
<dbReference type="InterPro" id="IPR012961">
    <property type="entry name" value="Ski2/MTR4_C"/>
</dbReference>
<dbReference type="SUPFAM" id="SSF52540">
    <property type="entry name" value="P-loop containing nucleoside triphosphate hydrolases"/>
    <property type="match status" value="1"/>
</dbReference>
<evidence type="ECO:0000259" key="6">
    <source>
        <dbReference type="PROSITE" id="PS51194"/>
    </source>
</evidence>
<dbReference type="SMART" id="SM00487">
    <property type="entry name" value="DEXDc"/>
    <property type="match status" value="1"/>
</dbReference>
<dbReference type="HOGENOM" id="CLU_002902_4_1_11"/>
<comment type="caution">
    <text evidence="7">The sequence shown here is derived from an EMBL/GenBank/DDBJ whole genome shotgun (WGS) entry which is preliminary data.</text>
</comment>
<name>C0W1J4_9ACTO</name>
<dbReference type="PROSITE" id="PS51194">
    <property type="entry name" value="HELICASE_CTER"/>
    <property type="match status" value="1"/>
</dbReference>
<dbReference type="OrthoDB" id="3229913at2"/>
<dbReference type="InterPro" id="IPR027417">
    <property type="entry name" value="P-loop_NTPase"/>
</dbReference>
<dbReference type="Pfam" id="PF00271">
    <property type="entry name" value="Helicase_C"/>
    <property type="match status" value="1"/>
</dbReference>